<evidence type="ECO:0000313" key="3">
    <source>
        <dbReference type="EMBL" id="SFC31933.1"/>
    </source>
</evidence>
<feature type="chain" id="PRO_5011635189" description="DUF6268 domain-containing protein" evidence="1">
    <location>
        <begin position="22"/>
        <end position="292"/>
    </location>
</feature>
<keyword evidence="1" id="KW-0732">Signal</keyword>
<dbReference type="STRING" id="927664.SAMN05421780_104238"/>
<keyword evidence="4" id="KW-1185">Reference proteome</keyword>
<protein>
    <recommendedName>
        <fullName evidence="2">DUF6268 domain-containing protein</fullName>
    </recommendedName>
</protein>
<proteinExistence type="predicted"/>
<dbReference type="Pfam" id="PF19783">
    <property type="entry name" value="DUF6268"/>
    <property type="match status" value="1"/>
</dbReference>
<dbReference type="AlphaFoldDB" id="A0A1I1IDY6"/>
<dbReference type="InterPro" id="IPR046235">
    <property type="entry name" value="DUF6268"/>
</dbReference>
<evidence type="ECO:0000256" key="1">
    <source>
        <dbReference type="SAM" id="SignalP"/>
    </source>
</evidence>
<reference evidence="3 4" key="1">
    <citation type="submission" date="2016-10" db="EMBL/GenBank/DDBJ databases">
        <authorList>
            <person name="de Groot N.N."/>
        </authorList>
    </citation>
    <scope>NUCLEOTIDE SEQUENCE [LARGE SCALE GENOMIC DNA]</scope>
    <source>
        <strain evidence="3 4">DSM 6793</strain>
    </source>
</reference>
<dbReference type="RefSeq" id="WP_091511087.1">
    <property type="nucleotide sequence ID" value="NZ_FOLE01000004.1"/>
</dbReference>
<dbReference type="OrthoDB" id="665720at2"/>
<organism evidence="3 4">
    <name type="scientific">Flexibacter flexilis DSM 6793</name>
    <dbReference type="NCBI Taxonomy" id="927664"/>
    <lineage>
        <taxon>Bacteria</taxon>
        <taxon>Pseudomonadati</taxon>
        <taxon>Bacteroidota</taxon>
        <taxon>Cytophagia</taxon>
        <taxon>Cytophagales</taxon>
        <taxon>Flexibacteraceae</taxon>
        <taxon>Flexibacter</taxon>
    </lineage>
</organism>
<gene>
    <name evidence="3" type="ORF">SAMN05421780_104238</name>
</gene>
<accession>A0A1I1IDY6</accession>
<name>A0A1I1IDY6_9BACT</name>
<feature type="signal peptide" evidence="1">
    <location>
        <begin position="1"/>
        <end position="21"/>
    </location>
</feature>
<dbReference type="Proteomes" id="UP000199514">
    <property type="component" value="Unassembled WGS sequence"/>
</dbReference>
<feature type="domain" description="DUF6268" evidence="2">
    <location>
        <begin position="34"/>
        <end position="288"/>
    </location>
</feature>
<dbReference type="EMBL" id="FOLE01000004">
    <property type="protein sequence ID" value="SFC31933.1"/>
    <property type="molecule type" value="Genomic_DNA"/>
</dbReference>
<evidence type="ECO:0000259" key="2">
    <source>
        <dbReference type="Pfam" id="PF19783"/>
    </source>
</evidence>
<evidence type="ECO:0000313" key="4">
    <source>
        <dbReference type="Proteomes" id="UP000199514"/>
    </source>
</evidence>
<sequence length="292" mass="33238">MKQFFCLGLTLLIGLSLQAQMLNDPVYVNCTWQPRTDIKNANSTLSQVALEMGVTMPLLQKTQTKLYQSVYYRNSNFSHKNIGLQAFSTIHDARYTLTLRQQLYKNFDVLVMPRLLLRSDLRQSVSHKDLFYAGVVSVNYAVLGNPNFKIGVGAALNNDFRHNAIILFGMLTYYAPKWRVEITPLTANVAYKLQNKWEAGLFVHIDGALSHIKSVPLADGSESQYLRNYQILVAPNLTYPVYKNIMGHLKIGVAPSRNYQYVDNDFEKIASTLQKMNNSFFVKAGFSFRINN</sequence>